<organism evidence="7 8">
    <name type="scientific">Brassica carinata</name>
    <name type="common">Ethiopian mustard</name>
    <name type="synonym">Abyssinian cabbage</name>
    <dbReference type="NCBI Taxonomy" id="52824"/>
    <lineage>
        <taxon>Eukaryota</taxon>
        <taxon>Viridiplantae</taxon>
        <taxon>Streptophyta</taxon>
        <taxon>Embryophyta</taxon>
        <taxon>Tracheophyta</taxon>
        <taxon>Spermatophyta</taxon>
        <taxon>Magnoliopsida</taxon>
        <taxon>eudicotyledons</taxon>
        <taxon>Gunneridae</taxon>
        <taxon>Pentapetalae</taxon>
        <taxon>rosids</taxon>
        <taxon>malvids</taxon>
        <taxon>Brassicales</taxon>
        <taxon>Brassicaceae</taxon>
        <taxon>Brassiceae</taxon>
        <taxon>Brassica</taxon>
    </lineage>
</organism>
<keyword evidence="2" id="KW-0813">Transport</keyword>
<protein>
    <submittedName>
        <fullName evidence="7">Uncharacterized protein</fullName>
    </submittedName>
</protein>
<dbReference type="GO" id="GO:0016020">
    <property type="term" value="C:membrane"/>
    <property type="evidence" value="ECO:0007669"/>
    <property type="project" value="UniProtKB-SubCell"/>
</dbReference>
<keyword evidence="8" id="KW-1185">Reference proteome</keyword>
<dbReference type="PANTHER" id="PTHR33281:SF14">
    <property type="entry name" value="VOLTAGE-DEPENDENT CHLORIDE CHANNEL 2, CHLOROPLASTIC"/>
    <property type="match status" value="1"/>
</dbReference>
<dbReference type="AlphaFoldDB" id="A0A8X7WCX1"/>
<keyword evidence="5" id="KW-0406">Ion transport</keyword>
<evidence type="ECO:0000256" key="3">
    <source>
        <dbReference type="ARBA" id="ARBA00022692"/>
    </source>
</evidence>
<dbReference type="OrthoDB" id="1368at2759"/>
<reference evidence="7 8" key="1">
    <citation type="submission" date="2020-02" db="EMBL/GenBank/DDBJ databases">
        <authorList>
            <person name="Ma Q."/>
            <person name="Huang Y."/>
            <person name="Song X."/>
            <person name="Pei D."/>
        </authorList>
    </citation>
    <scope>NUCLEOTIDE SEQUENCE [LARGE SCALE GENOMIC DNA]</scope>
    <source>
        <strain evidence="7">Sxm20200214</strain>
        <tissue evidence="7">Leaf</tissue>
    </source>
</reference>
<name>A0A8X7WCX1_BRACI</name>
<keyword evidence="3" id="KW-0812">Transmembrane</keyword>
<evidence type="ECO:0000256" key="6">
    <source>
        <dbReference type="ARBA" id="ARBA00023136"/>
    </source>
</evidence>
<evidence type="ECO:0000313" key="8">
    <source>
        <dbReference type="Proteomes" id="UP000886595"/>
    </source>
</evidence>
<evidence type="ECO:0000256" key="1">
    <source>
        <dbReference type="ARBA" id="ARBA00004141"/>
    </source>
</evidence>
<dbReference type="PANTHER" id="PTHR33281">
    <property type="entry name" value="UPF0187 PROTEIN YNEE"/>
    <property type="match status" value="1"/>
</dbReference>
<keyword evidence="4" id="KW-1133">Transmembrane helix</keyword>
<comment type="subcellular location">
    <subcellularLocation>
        <location evidence="1">Membrane</location>
        <topology evidence="1">Multi-pass membrane protein</topology>
    </subcellularLocation>
</comment>
<accession>A0A8X7WCX1</accession>
<dbReference type="Pfam" id="PF25539">
    <property type="entry name" value="Bestrophin_2"/>
    <property type="match status" value="1"/>
</dbReference>
<proteinExistence type="predicted"/>
<dbReference type="Proteomes" id="UP000886595">
    <property type="component" value="Unassembled WGS sequence"/>
</dbReference>
<gene>
    <name evidence="7" type="ORF">Bca52824_011261</name>
</gene>
<evidence type="ECO:0000256" key="5">
    <source>
        <dbReference type="ARBA" id="ARBA00023065"/>
    </source>
</evidence>
<evidence type="ECO:0000256" key="4">
    <source>
        <dbReference type="ARBA" id="ARBA00022989"/>
    </source>
</evidence>
<keyword evidence="6" id="KW-0472">Membrane</keyword>
<evidence type="ECO:0000313" key="7">
    <source>
        <dbReference type="EMBL" id="KAG2328533.1"/>
    </source>
</evidence>
<dbReference type="InterPro" id="IPR044669">
    <property type="entry name" value="YneE/VCCN1/2-like"/>
</dbReference>
<sequence>MQRDDLAFDSEKANQRAGSKRCVPQIESGDAYIEIVTDTFDGNKHHCLGTRATQETNDLARQVISSVNGCPGDELIIRDALLRYIAAFPVELKCHVIYGSDIADDLRNVIEEDDLSLILQSKHRAGCVIQFISQSLQLLNLDSTKIDALESKMLQLQEGIGVCDQLMGGCSYRGAILYASFKRAM</sequence>
<comment type="caution">
    <text evidence="7">The sequence shown here is derived from an EMBL/GenBank/DDBJ whole genome shotgun (WGS) entry which is preliminary data.</text>
</comment>
<evidence type="ECO:0000256" key="2">
    <source>
        <dbReference type="ARBA" id="ARBA00022448"/>
    </source>
</evidence>
<dbReference type="GO" id="GO:0006811">
    <property type="term" value="P:monoatomic ion transport"/>
    <property type="evidence" value="ECO:0007669"/>
    <property type="project" value="UniProtKB-KW"/>
</dbReference>
<dbReference type="EMBL" id="JAAMPC010000002">
    <property type="protein sequence ID" value="KAG2328533.1"/>
    <property type="molecule type" value="Genomic_DNA"/>
</dbReference>